<dbReference type="GO" id="GO:0007165">
    <property type="term" value="P:signal transduction"/>
    <property type="evidence" value="ECO:0007669"/>
    <property type="project" value="TreeGrafter"/>
</dbReference>
<accession>A0A914D639</accession>
<evidence type="ECO:0000256" key="3">
    <source>
        <dbReference type="ARBA" id="ARBA00040010"/>
    </source>
</evidence>
<dbReference type="InterPro" id="IPR014756">
    <property type="entry name" value="Ig_E-set"/>
</dbReference>
<dbReference type="AlphaFoldDB" id="A0A914D639"/>
<evidence type="ECO:0000256" key="1">
    <source>
        <dbReference type="ARBA" id="ARBA00010926"/>
    </source>
</evidence>
<feature type="compositionally biased region" description="Low complexity" evidence="4">
    <location>
        <begin position="21"/>
        <end position="32"/>
    </location>
</feature>
<proteinExistence type="inferred from homology"/>
<comment type="function">
    <text evidence="2">Non-catalytic subunit of AMP-activated protein kinase (AMPK), an energy sensor protein kinase that plays a key role in regulating cellular energy metabolism. In response to reduction of intracellular ATP levels, AMPK activates energy-producing pathways and inhibits energy-consuming processes: inhibits protein, carbohydrate and lipid biosynthesis, as well as cell growth and proliferation. AMPK acts via direct phosphorylation of metabolic enzymes, and by longer-term effects via phosphorylation of transcription regulators. Also acts as a regulator of cellular polarity by remodeling the actin cytoskeleton; probably by indirectly activating myosin. Beta non-catalytic subunit acts as a scaffold on which the AMPK complex assembles, via its C-terminus that bridges alpha (PRKAA1 or PRKAA2) and gamma subunits (PRKAG1, PRKAG2 or PRKAG3).</text>
</comment>
<dbReference type="InterPro" id="IPR032640">
    <property type="entry name" value="AMPK1_CBM"/>
</dbReference>
<evidence type="ECO:0000313" key="7">
    <source>
        <dbReference type="WBParaSite" id="ACRNAN_scaffold1865.g30087.t1"/>
    </source>
</evidence>
<dbReference type="PANTHER" id="PTHR10343:SF84">
    <property type="entry name" value="5'-AMP-ACTIVATED PROTEIN KINASE SUBUNIT BETA-1"/>
    <property type="match status" value="1"/>
</dbReference>
<dbReference type="SUPFAM" id="SSF81296">
    <property type="entry name" value="E set domains"/>
    <property type="match status" value="1"/>
</dbReference>
<feature type="domain" description="AMP-activated protein kinase glycogen-binding" evidence="5">
    <location>
        <begin position="90"/>
        <end position="140"/>
    </location>
</feature>
<evidence type="ECO:0000259" key="5">
    <source>
        <dbReference type="Pfam" id="PF16561"/>
    </source>
</evidence>
<dbReference type="WBParaSite" id="ACRNAN_scaffold1865.g30087.t1">
    <property type="protein sequence ID" value="ACRNAN_scaffold1865.g30087.t1"/>
    <property type="gene ID" value="ACRNAN_scaffold1865.g30087"/>
</dbReference>
<dbReference type="InterPro" id="IPR050827">
    <property type="entry name" value="CRP1_MDG1_kinase"/>
</dbReference>
<feature type="compositionally biased region" description="Polar residues" evidence="4">
    <location>
        <begin position="45"/>
        <end position="65"/>
    </location>
</feature>
<comment type="similarity">
    <text evidence="1">Belongs to the 5'-AMP-activated protein kinase beta subunit family.</text>
</comment>
<evidence type="ECO:0000256" key="2">
    <source>
        <dbReference type="ARBA" id="ARBA00025180"/>
    </source>
</evidence>
<dbReference type="Pfam" id="PF16561">
    <property type="entry name" value="AMPK1_CBM"/>
    <property type="match status" value="1"/>
</dbReference>
<dbReference type="GO" id="GO:0005634">
    <property type="term" value="C:nucleus"/>
    <property type="evidence" value="ECO:0007669"/>
    <property type="project" value="TreeGrafter"/>
</dbReference>
<reference evidence="7" key="1">
    <citation type="submission" date="2022-11" db="UniProtKB">
        <authorList>
            <consortium name="WormBaseParasite"/>
        </authorList>
    </citation>
    <scope>IDENTIFICATION</scope>
</reference>
<evidence type="ECO:0000313" key="6">
    <source>
        <dbReference type="Proteomes" id="UP000887540"/>
    </source>
</evidence>
<evidence type="ECO:0000256" key="4">
    <source>
        <dbReference type="SAM" id="MobiDB-lite"/>
    </source>
</evidence>
<sequence>MLTFIFGSPRHNAQEQASNVQQKSATTTSSTKQQKRKKIIDSENLEQPQTSIDIPSTFASKENFTPQEMTCTTQDFVEKSTQEKNLEVQPIIFKWSQNLVSGQKVEICGSWDNWSQKIPLNEKPEADGYVFTALHLKPGKNFLNSSKN</sequence>
<dbReference type="Gene3D" id="2.60.40.10">
    <property type="entry name" value="Immunoglobulins"/>
    <property type="match status" value="1"/>
</dbReference>
<protein>
    <recommendedName>
        <fullName evidence="3">5'-AMP-activated protein kinase subunit beta-1</fullName>
    </recommendedName>
</protein>
<feature type="region of interest" description="Disordered" evidence="4">
    <location>
        <begin position="1"/>
        <end position="65"/>
    </location>
</feature>
<dbReference type="GO" id="GO:0019901">
    <property type="term" value="F:protein kinase binding"/>
    <property type="evidence" value="ECO:0007669"/>
    <property type="project" value="TreeGrafter"/>
</dbReference>
<dbReference type="CDD" id="cd02859">
    <property type="entry name" value="E_set_AMPKbeta_like_N"/>
    <property type="match status" value="1"/>
</dbReference>
<dbReference type="GO" id="GO:0005737">
    <property type="term" value="C:cytoplasm"/>
    <property type="evidence" value="ECO:0007669"/>
    <property type="project" value="TreeGrafter"/>
</dbReference>
<organism evidence="6 7">
    <name type="scientific">Acrobeloides nanus</name>
    <dbReference type="NCBI Taxonomy" id="290746"/>
    <lineage>
        <taxon>Eukaryota</taxon>
        <taxon>Metazoa</taxon>
        <taxon>Ecdysozoa</taxon>
        <taxon>Nematoda</taxon>
        <taxon>Chromadorea</taxon>
        <taxon>Rhabditida</taxon>
        <taxon>Tylenchina</taxon>
        <taxon>Cephalobomorpha</taxon>
        <taxon>Cephaloboidea</taxon>
        <taxon>Cephalobidae</taxon>
        <taxon>Acrobeloides</taxon>
    </lineage>
</organism>
<dbReference type="PANTHER" id="PTHR10343">
    <property type="entry name" value="5'-AMP-ACTIVATED PROTEIN KINASE , BETA SUBUNIT"/>
    <property type="match status" value="1"/>
</dbReference>
<dbReference type="InterPro" id="IPR013783">
    <property type="entry name" value="Ig-like_fold"/>
</dbReference>
<keyword evidence="6" id="KW-1185">Reference proteome</keyword>
<dbReference type="Proteomes" id="UP000887540">
    <property type="component" value="Unplaced"/>
</dbReference>
<name>A0A914D639_9BILA</name>
<dbReference type="GO" id="GO:0031588">
    <property type="term" value="C:nucleotide-activated protein kinase complex"/>
    <property type="evidence" value="ECO:0007669"/>
    <property type="project" value="TreeGrafter"/>
</dbReference>